<keyword evidence="2" id="KW-1185">Reference proteome</keyword>
<sequence length="117" mass="13884">VFIRQLLQLYHRSQEWGYSPGLSFEYVSALSEWVVIACDQDLLHKIQLVNDDFLENKLNETREDVRLTYIDTKFNQIMSKMDIPYDVLNYRDFSFKTHFAQPTSRGVIIPCTYLIPE</sequence>
<dbReference type="Proteomes" id="UP001183410">
    <property type="component" value="Unassembled WGS sequence"/>
</dbReference>
<feature type="non-terminal residue" evidence="1">
    <location>
        <position position="1"/>
    </location>
</feature>
<evidence type="ECO:0000313" key="1">
    <source>
        <dbReference type="EMBL" id="MDT0271127.1"/>
    </source>
</evidence>
<organism evidence="1 2">
    <name type="scientific">Streptomyces chisholmiae</name>
    <dbReference type="NCBI Taxonomy" id="3075540"/>
    <lineage>
        <taxon>Bacteria</taxon>
        <taxon>Bacillati</taxon>
        <taxon>Actinomycetota</taxon>
        <taxon>Actinomycetes</taxon>
        <taxon>Kitasatosporales</taxon>
        <taxon>Streptomycetaceae</taxon>
        <taxon>Streptomyces</taxon>
    </lineage>
</organism>
<comment type="caution">
    <text evidence="1">The sequence shown here is derived from an EMBL/GenBank/DDBJ whole genome shotgun (WGS) entry which is preliminary data.</text>
</comment>
<dbReference type="EMBL" id="JAVREO010000269">
    <property type="protein sequence ID" value="MDT0271127.1"/>
    <property type="molecule type" value="Genomic_DNA"/>
</dbReference>
<protein>
    <submittedName>
        <fullName evidence="1">Uncharacterized protein</fullName>
    </submittedName>
</protein>
<evidence type="ECO:0000313" key="2">
    <source>
        <dbReference type="Proteomes" id="UP001183410"/>
    </source>
</evidence>
<reference evidence="2" key="1">
    <citation type="submission" date="2023-07" db="EMBL/GenBank/DDBJ databases">
        <title>30 novel species of actinomycetes from the DSMZ collection.</title>
        <authorList>
            <person name="Nouioui I."/>
        </authorList>
    </citation>
    <scope>NUCLEOTIDE SEQUENCE [LARGE SCALE GENOMIC DNA]</scope>
    <source>
        <strain evidence="2">DSM 44915</strain>
    </source>
</reference>
<name>A0ABU2K1P7_9ACTN</name>
<proteinExistence type="predicted"/>
<dbReference type="RefSeq" id="WP_311671126.1">
    <property type="nucleotide sequence ID" value="NZ_JAVREO010000269.1"/>
</dbReference>
<gene>
    <name evidence="1" type="ORF">RM844_33140</name>
</gene>
<accession>A0ABU2K1P7</accession>